<dbReference type="OrthoDB" id="3212066at2"/>
<feature type="region of interest" description="Disordered" evidence="1">
    <location>
        <begin position="1"/>
        <end position="157"/>
    </location>
</feature>
<comment type="caution">
    <text evidence="2">The sequence shown here is derived from an EMBL/GenBank/DDBJ whole genome shotgun (WGS) entry which is preliminary data.</text>
</comment>
<dbReference type="AlphaFoldDB" id="A0A3D9UZM5"/>
<protein>
    <recommendedName>
        <fullName evidence="4">DUF5709 domain-containing protein</fullName>
    </recommendedName>
</protein>
<reference evidence="2 3" key="1">
    <citation type="submission" date="2018-08" db="EMBL/GenBank/DDBJ databases">
        <title>Sequencing the genomes of 1000 actinobacteria strains.</title>
        <authorList>
            <person name="Klenk H.-P."/>
        </authorList>
    </citation>
    <scope>NUCLEOTIDE SEQUENCE [LARGE SCALE GENOMIC DNA]</scope>
    <source>
        <strain evidence="2 3">DSM 22967</strain>
    </source>
</reference>
<evidence type="ECO:0000256" key="1">
    <source>
        <dbReference type="SAM" id="MobiDB-lite"/>
    </source>
</evidence>
<organism evidence="2 3">
    <name type="scientific">Calidifontibacter indicus</name>
    <dbReference type="NCBI Taxonomy" id="419650"/>
    <lineage>
        <taxon>Bacteria</taxon>
        <taxon>Bacillati</taxon>
        <taxon>Actinomycetota</taxon>
        <taxon>Actinomycetes</taxon>
        <taxon>Micrococcales</taxon>
        <taxon>Dermacoccaceae</taxon>
        <taxon>Calidifontibacter</taxon>
    </lineage>
</organism>
<dbReference type="EMBL" id="QTUA01000001">
    <property type="protein sequence ID" value="REF31414.1"/>
    <property type="molecule type" value="Genomic_DNA"/>
</dbReference>
<feature type="compositionally biased region" description="Acidic residues" evidence="1">
    <location>
        <begin position="135"/>
        <end position="157"/>
    </location>
</feature>
<keyword evidence="3" id="KW-1185">Reference proteome</keyword>
<feature type="compositionally biased region" description="Acidic residues" evidence="1">
    <location>
        <begin position="28"/>
        <end position="39"/>
    </location>
</feature>
<dbReference type="RefSeq" id="WP_115923252.1">
    <property type="nucleotide sequence ID" value="NZ_QTUA01000001.1"/>
</dbReference>
<proteinExistence type="predicted"/>
<evidence type="ECO:0000313" key="2">
    <source>
        <dbReference type="EMBL" id="REF31414.1"/>
    </source>
</evidence>
<dbReference type="Proteomes" id="UP000256253">
    <property type="component" value="Unassembled WGS sequence"/>
</dbReference>
<accession>A0A3D9UZM5</accession>
<name>A0A3D9UZM5_9MICO</name>
<evidence type="ECO:0000313" key="3">
    <source>
        <dbReference type="Proteomes" id="UP000256253"/>
    </source>
</evidence>
<gene>
    <name evidence="2" type="ORF">DFJ65_2481</name>
</gene>
<evidence type="ECO:0008006" key="4">
    <source>
        <dbReference type="Google" id="ProtNLM"/>
    </source>
</evidence>
<sequence length="157" mass="17650">MSDESQEWGSDFGETELDPQERKNAETYLEDPESGDDEPWTPPQRQPRSGEFDDDEEDTLEQRIGQEEPEDGTAYGAPDDEGGLRRADMVGGEDPDAIPADQDFVGDPAEVDDESAFRRRDPNAPAEESALHIVDDDEQSPEEEDIDLQDEDIEYED</sequence>